<keyword evidence="6 8" id="KW-1133">Transmembrane helix</keyword>
<keyword evidence="8" id="KW-0460">Magnesium</keyword>
<dbReference type="FunFam" id="1.20.58.340:FF:000012">
    <property type="entry name" value="Magnesium transport protein CorA"/>
    <property type="match status" value="1"/>
</dbReference>
<keyword evidence="8" id="KW-0406">Ion transport</keyword>
<dbReference type="AlphaFoldDB" id="A0A212K7M5"/>
<dbReference type="GO" id="GO:0015087">
    <property type="term" value="F:cobalt ion transmembrane transporter activity"/>
    <property type="evidence" value="ECO:0007669"/>
    <property type="project" value="UniProtKB-UniRule"/>
</dbReference>
<feature type="transmembrane region" description="Helical" evidence="8">
    <location>
        <begin position="317"/>
        <end position="337"/>
    </location>
</feature>
<dbReference type="InterPro" id="IPR004488">
    <property type="entry name" value="Mg/Co-transport_prot_CorA"/>
</dbReference>
<dbReference type="Gene3D" id="3.30.460.20">
    <property type="entry name" value="CorA soluble domain-like"/>
    <property type="match status" value="1"/>
</dbReference>
<keyword evidence="3 8" id="KW-0813">Transport</keyword>
<keyword evidence="7 8" id="KW-0472">Membrane</keyword>
<name>A0A212K7M5_9FIRM</name>
<dbReference type="PANTHER" id="PTHR46494">
    <property type="entry name" value="CORA FAMILY METAL ION TRANSPORTER (EUROFUNG)"/>
    <property type="match status" value="1"/>
</dbReference>
<comment type="subcellular location">
    <subcellularLocation>
        <location evidence="1">Cell membrane</location>
        <topology evidence="1">Multi-pass membrane protein</topology>
    </subcellularLocation>
    <subcellularLocation>
        <location evidence="8">Membrane</location>
        <topology evidence="8">Multi-pass membrane protein</topology>
    </subcellularLocation>
</comment>
<gene>
    <name evidence="8 9" type="primary">corA</name>
    <name evidence="9" type="ORF">KL86CLO1_12325</name>
</gene>
<accession>A0A212K7M5</accession>
<dbReference type="PANTHER" id="PTHR46494:SF1">
    <property type="entry name" value="CORA FAMILY METAL ION TRANSPORTER (EUROFUNG)"/>
    <property type="match status" value="1"/>
</dbReference>
<dbReference type="EMBL" id="FLUN01000001">
    <property type="protein sequence ID" value="SBW07627.1"/>
    <property type="molecule type" value="Genomic_DNA"/>
</dbReference>
<dbReference type="Gene3D" id="1.20.58.340">
    <property type="entry name" value="Magnesium transport protein CorA, transmembrane region"/>
    <property type="match status" value="2"/>
</dbReference>
<dbReference type="NCBIfam" id="TIGR00383">
    <property type="entry name" value="corA"/>
    <property type="match status" value="1"/>
</dbReference>
<comment type="similarity">
    <text evidence="2 8">Belongs to the CorA metal ion transporter (MIT) (TC 1.A.35) family.</text>
</comment>
<dbReference type="InterPro" id="IPR045861">
    <property type="entry name" value="CorA_cytoplasmic_dom"/>
</dbReference>
<dbReference type="SUPFAM" id="SSF144083">
    <property type="entry name" value="Magnesium transport protein CorA, transmembrane region"/>
    <property type="match status" value="1"/>
</dbReference>
<dbReference type="InterPro" id="IPR045863">
    <property type="entry name" value="CorA_TM1_TM2"/>
</dbReference>
<evidence type="ECO:0000256" key="2">
    <source>
        <dbReference type="ARBA" id="ARBA00009765"/>
    </source>
</evidence>
<dbReference type="InterPro" id="IPR002523">
    <property type="entry name" value="MgTranspt_CorA/ZnTranspt_ZntB"/>
</dbReference>
<evidence type="ECO:0000313" key="9">
    <source>
        <dbReference type="EMBL" id="SBW07627.1"/>
    </source>
</evidence>
<sequence length="343" mass="39254">MQKDRKNEVLIMNTPADVIEVIEYNQASYRTYMVNMENAADIEELAKIPDSCIRWINADGLCSETALAALGRAFDIHSLVLRNISDTTQRAKVEEYQSCLYIAGKMLFFSNNELIVEHMSFILGPRYVITVGETKGDVFENIRTHIAAEGSSVRNSGADYLLYLMLDALAEGYFTVLETVKENIDTLEDRVMTKTEQEHLQQIQNIKRELIRVSKCIWPLRDVASLLGRESLALIRPTTEPYLRDVYSHIVQAIDTTETCRDLLSGLADLHISNTSYKLNEIMKVLTIISTIFIPLTFIAGVYGMNFLYMPELQFKWGYGIVWAVMLIVAGCMIYYFKKKKWF</sequence>
<evidence type="ECO:0000256" key="8">
    <source>
        <dbReference type="RuleBase" id="RU362010"/>
    </source>
</evidence>
<feature type="transmembrane region" description="Helical" evidence="8">
    <location>
        <begin position="285"/>
        <end position="305"/>
    </location>
</feature>
<protein>
    <recommendedName>
        <fullName evidence="8">Magnesium transport protein CorA</fullName>
    </recommendedName>
</protein>
<evidence type="ECO:0000256" key="5">
    <source>
        <dbReference type="ARBA" id="ARBA00022692"/>
    </source>
</evidence>
<proteinExistence type="inferred from homology"/>
<reference evidence="9" key="1">
    <citation type="submission" date="2016-04" db="EMBL/GenBank/DDBJ databases">
        <authorList>
            <person name="Evans L.H."/>
            <person name="Alamgir A."/>
            <person name="Owens N."/>
            <person name="Weber N.D."/>
            <person name="Virtaneva K."/>
            <person name="Barbian K."/>
            <person name="Babar A."/>
            <person name="Rosenke K."/>
        </authorList>
    </citation>
    <scope>NUCLEOTIDE SEQUENCE</scope>
    <source>
        <strain evidence="9">86</strain>
    </source>
</reference>
<evidence type="ECO:0000256" key="3">
    <source>
        <dbReference type="ARBA" id="ARBA00022448"/>
    </source>
</evidence>
<dbReference type="CDD" id="cd12828">
    <property type="entry name" value="TmCorA-like_1"/>
    <property type="match status" value="1"/>
</dbReference>
<evidence type="ECO:0000256" key="6">
    <source>
        <dbReference type="ARBA" id="ARBA00022989"/>
    </source>
</evidence>
<evidence type="ECO:0000256" key="7">
    <source>
        <dbReference type="ARBA" id="ARBA00023136"/>
    </source>
</evidence>
<dbReference type="Pfam" id="PF01544">
    <property type="entry name" value="CorA"/>
    <property type="match status" value="1"/>
</dbReference>
<organism evidence="9">
    <name type="scientific">uncultured Eubacteriales bacterium</name>
    <dbReference type="NCBI Taxonomy" id="172733"/>
    <lineage>
        <taxon>Bacteria</taxon>
        <taxon>Bacillati</taxon>
        <taxon>Bacillota</taxon>
        <taxon>Clostridia</taxon>
        <taxon>Eubacteriales</taxon>
        <taxon>environmental samples</taxon>
    </lineage>
</organism>
<evidence type="ECO:0000256" key="1">
    <source>
        <dbReference type="ARBA" id="ARBA00004651"/>
    </source>
</evidence>
<dbReference type="GO" id="GO:0015095">
    <property type="term" value="F:magnesium ion transmembrane transporter activity"/>
    <property type="evidence" value="ECO:0007669"/>
    <property type="project" value="UniProtKB-UniRule"/>
</dbReference>
<comment type="function">
    <text evidence="8">Mediates influx of magnesium ions.</text>
</comment>
<evidence type="ECO:0000256" key="4">
    <source>
        <dbReference type="ARBA" id="ARBA00022475"/>
    </source>
</evidence>
<keyword evidence="4 8" id="KW-1003">Cell membrane</keyword>
<dbReference type="SUPFAM" id="SSF143865">
    <property type="entry name" value="CorA soluble domain-like"/>
    <property type="match status" value="1"/>
</dbReference>
<dbReference type="GO" id="GO:0050897">
    <property type="term" value="F:cobalt ion binding"/>
    <property type="evidence" value="ECO:0007669"/>
    <property type="project" value="TreeGrafter"/>
</dbReference>
<dbReference type="GO" id="GO:0000287">
    <property type="term" value="F:magnesium ion binding"/>
    <property type="evidence" value="ECO:0007669"/>
    <property type="project" value="TreeGrafter"/>
</dbReference>
<keyword evidence="5 8" id="KW-0812">Transmembrane</keyword>
<dbReference type="GO" id="GO:0005886">
    <property type="term" value="C:plasma membrane"/>
    <property type="evidence" value="ECO:0007669"/>
    <property type="project" value="UniProtKB-SubCell"/>
</dbReference>